<sequence>MVINAFPLWLCLSNHCYDFLMDGPSFGSFAVQRIAIQRTRSISSCTCLHFLASCNVGVQCFRRSVIPNLSPHPLNNIHSFSKCRIWVQFSCQELQKLKIVAASHQPSGHTHILLEN</sequence>
<dbReference type="EMBL" id="GGEC01017317">
    <property type="protein sequence ID" value="MBW97800.1"/>
    <property type="molecule type" value="Transcribed_RNA"/>
</dbReference>
<dbReference type="AlphaFoldDB" id="A0A2P2JWG6"/>
<reference evidence="1" key="1">
    <citation type="submission" date="2018-02" db="EMBL/GenBank/DDBJ databases">
        <title>Rhizophora mucronata_Transcriptome.</title>
        <authorList>
            <person name="Meera S.P."/>
            <person name="Sreeshan A."/>
            <person name="Augustine A."/>
        </authorList>
    </citation>
    <scope>NUCLEOTIDE SEQUENCE</scope>
    <source>
        <tissue evidence="1">Leaf</tissue>
    </source>
</reference>
<keyword evidence="1" id="KW-0808">Transferase</keyword>
<organism evidence="1">
    <name type="scientific">Rhizophora mucronata</name>
    <name type="common">Asiatic mangrove</name>
    <dbReference type="NCBI Taxonomy" id="61149"/>
    <lineage>
        <taxon>Eukaryota</taxon>
        <taxon>Viridiplantae</taxon>
        <taxon>Streptophyta</taxon>
        <taxon>Embryophyta</taxon>
        <taxon>Tracheophyta</taxon>
        <taxon>Spermatophyta</taxon>
        <taxon>Magnoliopsida</taxon>
        <taxon>eudicotyledons</taxon>
        <taxon>Gunneridae</taxon>
        <taxon>Pentapetalae</taxon>
        <taxon>rosids</taxon>
        <taxon>fabids</taxon>
        <taxon>Malpighiales</taxon>
        <taxon>Rhizophoraceae</taxon>
        <taxon>Rhizophora</taxon>
    </lineage>
</organism>
<protein>
    <submittedName>
        <fullName evidence="1">Clavata1 receptor kinase family protein</fullName>
    </submittedName>
</protein>
<keyword evidence="1" id="KW-0675">Receptor</keyword>
<evidence type="ECO:0000313" key="1">
    <source>
        <dbReference type="EMBL" id="MBW97800.1"/>
    </source>
</evidence>
<keyword evidence="1" id="KW-0418">Kinase</keyword>
<proteinExistence type="predicted"/>
<name>A0A2P2JWG6_RHIMU</name>
<dbReference type="GO" id="GO:0016301">
    <property type="term" value="F:kinase activity"/>
    <property type="evidence" value="ECO:0007669"/>
    <property type="project" value="UniProtKB-KW"/>
</dbReference>
<accession>A0A2P2JWG6</accession>